<dbReference type="GO" id="GO:0005524">
    <property type="term" value="F:ATP binding"/>
    <property type="evidence" value="ECO:0007669"/>
    <property type="project" value="UniProtKB-KW"/>
</dbReference>
<dbReference type="HOGENOM" id="CLU_000688_25_2_11"/>
<dbReference type="KEGG" id="sbh:SBI_04381"/>
<comment type="similarity">
    <text evidence="1">Belongs to the AAA ATPase family.</text>
</comment>
<feature type="region of interest" description="Disordered" evidence="4">
    <location>
        <begin position="341"/>
        <end position="385"/>
    </location>
</feature>
<proteinExistence type="inferred from homology"/>
<dbReference type="eggNOG" id="COG0464">
    <property type="taxonomic scope" value="Bacteria"/>
</dbReference>
<dbReference type="InterPro" id="IPR050221">
    <property type="entry name" value="26S_Proteasome_ATPase"/>
</dbReference>
<sequence length="385" mass="41670">MKRNTRPEGHPVRPGGAAPRPAFAVTGIPGGTDEVEAALLRSRLIAAVDAFGGHHGPEPLTVTITNRPADRPPAKAEAETADGPSVAERAEHFTATAPLYTFDRLVLPDRTMEQLLRAIHIVERRRTLFEEWGLRTIQPHPSSAVNLEGPPGTGKTMAAHAIADRLGRPLIAARASQLESKYHGEGPKNLDALFHAAGTQGAVLFLDEADGLMSARFETTSHGSEHAVNAMRSELLTALDRFEGLAVFATNLVSSYDTAFDSRVWHVRFPVPDEAARARIWHRHLPGTLPLADDVRTQDLAAVDDVTGRDIRRAVIDAAAEALLTGRDRVGQTDLLAAVERVKASRPQRPAPLQPPETPHPRETPQPPETPPPPPERLRPPPAGK</sequence>
<evidence type="ECO:0000259" key="5">
    <source>
        <dbReference type="SMART" id="SM00382"/>
    </source>
</evidence>
<name>D7BVA0_STRBB</name>
<dbReference type="STRING" id="749414.SBI_04381"/>
<keyword evidence="2" id="KW-0547">Nucleotide-binding</keyword>
<feature type="domain" description="AAA+ ATPase" evidence="5">
    <location>
        <begin position="141"/>
        <end position="270"/>
    </location>
</feature>
<evidence type="ECO:0000256" key="4">
    <source>
        <dbReference type="SAM" id="MobiDB-lite"/>
    </source>
</evidence>
<feature type="compositionally biased region" description="Basic and acidic residues" evidence="4">
    <location>
        <begin position="1"/>
        <end position="11"/>
    </location>
</feature>
<dbReference type="Proteomes" id="UP000000377">
    <property type="component" value="Chromosome"/>
</dbReference>
<feature type="compositionally biased region" description="Basic and acidic residues" evidence="4">
    <location>
        <begin position="68"/>
        <end position="78"/>
    </location>
</feature>
<keyword evidence="7" id="KW-1185">Reference proteome</keyword>
<protein>
    <submittedName>
        <fullName evidence="6">ATPase central domain-containing protein</fullName>
    </submittedName>
</protein>
<dbReference type="SMART" id="SM00382">
    <property type="entry name" value="AAA"/>
    <property type="match status" value="1"/>
</dbReference>
<keyword evidence="3" id="KW-0067">ATP-binding</keyword>
<gene>
    <name evidence="6" type="ordered locus">SBI_04381</name>
</gene>
<feature type="region of interest" description="Disordered" evidence="4">
    <location>
        <begin position="51"/>
        <end position="86"/>
    </location>
</feature>
<evidence type="ECO:0000313" key="6">
    <source>
        <dbReference type="EMBL" id="ADI07501.1"/>
    </source>
</evidence>
<reference evidence="6 7" key="1">
    <citation type="journal article" date="2010" name="J. Bacteriol.">
        <title>Genome sequence of the milbemycin-producing bacterium Streptomyces bingchenggensis.</title>
        <authorList>
            <person name="Wang X.J."/>
            <person name="Yan Y.J."/>
            <person name="Zhang B."/>
            <person name="An J."/>
            <person name="Wang J.J."/>
            <person name="Tian J."/>
            <person name="Jiang L."/>
            <person name="Chen Y.H."/>
            <person name="Huang S.X."/>
            <person name="Yin M."/>
            <person name="Zhang J."/>
            <person name="Gao A.L."/>
            <person name="Liu C.X."/>
            <person name="Zhu Z.X."/>
            <person name="Xiang W.S."/>
        </authorList>
    </citation>
    <scope>NUCLEOTIDE SEQUENCE [LARGE SCALE GENOMIC DNA]</scope>
    <source>
        <strain evidence="6 7">BCW-1</strain>
    </source>
</reference>
<accession>D7BVA0</accession>
<dbReference type="InterPro" id="IPR003593">
    <property type="entry name" value="AAA+_ATPase"/>
</dbReference>
<dbReference type="InterPro" id="IPR003959">
    <property type="entry name" value="ATPase_AAA_core"/>
</dbReference>
<feature type="compositionally biased region" description="Pro residues" evidence="4">
    <location>
        <begin position="349"/>
        <end position="385"/>
    </location>
</feature>
<dbReference type="Gene3D" id="1.10.8.60">
    <property type="match status" value="1"/>
</dbReference>
<dbReference type="RefSeq" id="WP_014176972.1">
    <property type="nucleotide sequence ID" value="NC_016582.1"/>
</dbReference>
<feature type="region of interest" description="Disordered" evidence="4">
    <location>
        <begin position="1"/>
        <end position="29"/>
    </location>
</feature>
<dbReference type="AlphaFoldDB" id="D7BVA0"/>
<dbReference type="SUPFAM" id="SSF52540">
    <property type="entry name" value="P-loop containing nucleoside triphosphate hydrolases"/>
    <property type="match status" value="1"/>
</dbReference>
<organism evidence="6 7">
    <name type="scientific">Streptomyces bingchenggensis (strain BCW-1)</name>
    <dbReference type="NCBI Taxonomy" id="749414"/>
    <lineage>
        <taxon>Bacteria</taxon>
        <taxon>Bacillati</taxon>
        <taxon>Actinomycetota</taxon>
        <taxon>Actinomycetes</taxon>
        <taxon>Kitasatosporales</taxon>
        <taxon>Streptomycetaceae</taxon>
        <taxon>Streptomyces</taxon>
    </lineage>
</organism>
<dbReference type="PATRIC" id="fig|749414.3.peg.4528"/>
<dbReference type="InterPro" id="IPR027417">
    <property type="entry name" value="P-loop_NTPase"/>
</dbReference>
<dbReference type="Gene3D" id="3.40.50.300">
    <property type="entry name" value="P-loop containing nucleotide triphosphate hydrolases"/>
    <property type="match status" value="1"/>
</dbReference>
<evidence type="ECO:0000256" key="2">
    <source>
        <dbReference type="ARBA" id="ARBA00022741"/>
    </source>
</evidence>
<evidence type="ECO:0000256" key="1">
    <source>
        <dbReference type="ARBA" id="ARBA00006914"/>
    </source>
</evidence>
<feature type="compositionally biased region" description="Low complexity" evidence="4">
    <location>
        <begin position="12"/>
        <end position="25"/>
    </location>
</feature>
<dbReference type="EMBL" id="CP002047">
    <property type="protein sequence ID" value="ADI07501.1"/>
    <property type="molecule type" value="Genomic_DNA"/>
</dbReference>
<dbReference type="Pfam" id="PF00004">
    <property type="entry name" value="AAA"/>
    <property type="match status" value="1"/>
</dbReference>
<dbReference type="PANTHER" id="PTHR23073">
    <property type="entry name" value="26S PROTEASOME REGULATORY SUBUNIT"/>
    <property type="match status" value="1"/>
</dbReference>
<dbReference type="GO" id="GO:0016887">
    <property type="term" value="F:ATP hydrolysis activity"/>
    <property type="evidence" value="ECO:0007669"/>
    <property type="project" value="InterPro"/>
</dbReference>
<evidence type="ECO:0000256" key="3">
    <source>
        <dbReference type="ARBA" id="ARBA00022840"/>
    </source>
</evidence>
<dbReference type="CDD" id="cd19481">
    <property type="entry name" value="RecA-like_protease"/>
    <property type="match status" value="1"/>
</dbReference>
<evidence type="ECO:0000313" key="7">
    <source>
        <dbReference type="Proteomes" id="UP000000377"/>
    </source>
</evidence>